<keyword evidence="3 10" id="KW-0328">Glycosyltransferase</keyword>
<feature type="binding site" evidence="10">
    <location>
        <position position="315"/>
    </location>
    <ligand>
        <name>UDP-N-acetyl-alpha-D-glucosamine</name>
        <dbReference type="ChEBI" id="CHEBI:57705"/>
    </ligand>
</feature>
<feature type="binding site" evidence="10">
    <location>
        <position position="211"/>
    </location>
    <ligand>
        <name>UDP-N-acetyl-alpha-D-glucosamine</name>
        <dbReference type="ChEBI" id="CHEBI:57705"/>
    </ligand>
</feature>
<dbReference type="GO" id="GO:0005886">
    <property type="term" value="C:plasma membrane"/>
    <property type="evidence" value="ECO:0007669"/>
    <property type="project" value="UniProtKB-SubCell"/>
</dbReference>
<evidence type="ECO:0000256" key="3">
    <source>
        <dbReference type="ARBA" id="ARBA00022676"/>
    </source>
</evidence>
<accession>A0A1G1X2C8</accession>
<dbReference type="EMBL" id="MHHR01000020">
    <property type="protein sequence ID" value="OGY34158.1"/>
    <property type="molecule type" value="Genomic_DNA"/>
</dbReference>
<gene>
    <name evidence="10" type="primary">murG</name>
    <name evidence="13" type="ORF">A3D99_00360</name>
</gene>
<dbReference type="GO" id="GO:0050511">
    <property type="term" value="F:undecaprenyldiphospho-muramoylpentapeptide beta-N-acetylglucosaminyltransferase activity"/>
    <property type="evidence" value="ECO:0007669"/>
    <property type="project" value="UniProtKB-UniRule"/>
</dbReference>
<feature type="domain" description="Glycosyl transferase family 28 C-terminal" evidence="12">
    <location>
        <begin position="204"/>
        <end position="364"/>
    </location>
</feature>
<dbReference type="Pfam" id="PF04101">
    <property type="entry name" value="Glyco_tran_28_C"/>
    <property type="match status" value="1"/>
</dbReference>
<keyword evidence="8 10" id="KW-0131">Cell cycle</keyword>
<dbReference type="GO" id="GO:0051991">
    <property type="term" value="F:UDP-N-acetyl-D-glucosamine:N-acetylmuramoyl-L-alanyl-D-glutamyl-meso-2,6-diaminopimelyl-D-alanyl-D-alanine-diphosphoundecaprenol 4-beta-N-acetylglucosaminlytransferase activity"/>
    <property type="evidence" value="ECO:0007669"/>
    <property type="project" value="RHEA"/>
</dbReference>
<keyword evidence="6 10" id="KW-0573">Peptidoglycan synthesis</keyword>
<comment type="pathway">
    <text evidence="10">Cell wall biogenesis; peptidoglycan biosynthesis.</text>
</comment>
<dbReference type="Gene3D" id="3.40.50.2000">
    <property type="entry name" value="Glycogen Phosphorylase B"/>
    <property type="match status" value="2"/>
</dbReference>
<evidence type="ECO:0000256" key="7">
    <source>
        <dbReference type="ARBA" id="ARBA00023136"/>
    </source>
</evidence>
<dbReference type="AlphaFoldDB" id="A0A1G1X2C8"/>
<dbReference type="PANTHER" id="PTHR21015">
    <property type="entry name" value="UDP-N-ACETYLGLUCOSAMINE--N-ACETYLMURAMYL-(PENTAPEPTIDE) PYROPHOSPHORYL-UNDECAPRENOL N-ACETYLGLUCOSAMINE TRANSFERASE 1"/>
    <property type="match status" value="1"/>
</dbReference>
<evidence type="ECO:0000259" key="11">
    <source>
        <dbReference type="Pfam" id="PF03033"/>
    </source>
</evidence>
<evidence type="ECO:0000256" key="8">
    <source>
        <dbReference type="ARBA" id="ARBA00023306"/>
    </source>
</evidence>
<comment type="caution">
    <text evidence="10">Lacks conserved residue(s) required for the propagation of feature annotation.</text>
</comment>
<dbReference type="PANTHER" id="PTHR21015:SF22">
    <property type="entry name" value="GLYCOSYLTRANSFERASE"/>
    <property type="match status" value="1"/>
</dbReference>
<keyword evidence="5 10" id="KW-0133">Cell shape</keyword>
<protein>
    <recommendedName>
        <fullName evidence="10">UDP-N-acetylglucosamine--N-acetylmuramyl-(pentapeptide) pyrophosphoryl-undecaprenol N-acetylglucosamine transferase</fullName>
        <ecNumber evidence="10">2.4.1.227</ecNumber>
    </recommendedName>
    <alternativeName>
        <fullName evidence="10">Undecaprenyl-PP-MurNAc-pentapeptide-UDPGlcNAc GlcNAc transferase</fullName>
    </alternativeName>
</protein>
<dbReference type="GO" id="GO:0071555">
    <property type="term" value="P:cell wall organization"/>
    <property type="evidence" value="ECO:0007669"/>
    <property type="project" value="UniProtKB-KW"/>
</dbReference>
<organism evidence="13 14">
    <name type="scientific">Candidatus Andersenbacteria bacterium RIFCSPHIGHO2_12_FULL_45_11</name>
    <dbReference type="NCBI Taxonomy" id="1797281"/>
    <lineage>
        <taxon>Bacteria</taxon>
        <taxon>Candidatus Anderseniibacteriota</taxon>
    </lineage>
</organism>
<dbReference type="SUPFAM" id="SSF53756">
    <property type="entry name" value="UDP-Glycosyltransferase/glycogen phosphorylase"/>
    <property type="match status" value="1"/>
</dbReference>
<feature type="binding site" evidence="10">
    <location>
        <begin position="10"/>
        <end position="12"/>
    </location>
    <ligand>
        <name>UDP-N-acetyl-alpha-D-glucosamine</name>
        <dbReference type="ChEBI" id="CHEBI:57705"/>
    </ligand>
</feature>
<dbReference type="GO" id="GO:0005975">
    <property type="term" value="P:carbohydrate metabolic process"/>
    <property type="evidence" value="ECO:0007669"/>
    <property type="project" value="InterPro"/>
</dbReference>
<evidence type="ECO:0000256" key="6">
    <source>
        <dbReference type="ARBA" id="ARBA00022984"/>
    </source>
</evidence>
<evidence type="ECO:0000313" key="13">
    <source>
        <dbReference type="EMBL" id="OGY34158.1"/>
    </source>
</evidence>
<comment type="subcellular location">
    <subcellularLocation>
        <location evidence="10">Cell membrane</location>
        <topology evidence="10">Peripheral membrane protein</topology>
        <orientation evidence="10">Cytoplasmic side</orientation>
    </subcellularLocation>
</comment>
<dbReference type="Pfam" id="PF03033">
    <property type="entry name" value="Glyco_transf_28"/>
    <property type="match status" value="1"/>
</dbReference>
<evidence type="ECO:0000313" key="14">
    <source>
        <dbReference type="Proteomes" id="UP000177528"/>
    </source>
</evidence>
<comment type="function">
    <text evidence="10">Cell wall formation. Catalyzes the transfer of a GlcNAc subunit on undecaprenyl-pyrophosphoryl-MurNAc-pentapeptide (lipid intermediate I) to form undecaprenyl-pyrophosphoryl-MurNAc-(pentapeptide)GlcNAc (lipid intermediate II).</text>
</comment>
<comment type="similarity">
    <text evidence="10">Belongs to the glycosyltransferase 28 family. MurG subfamily.</text>
</comment>
<proteinExistence type="inferred from homology"/>
<keyword evidence="1 10" id="KW-1003">Cell membrane</keyword>
<evidence type="ECO:0000256" key="4">
    <source>
        <dbReference type="ARBA" id="ARBA00022679"/>
    </source>
</evidence>
<comment type="caution">
    <text evidence="13">The sequence shown here is derived from an EMBL/GenBank/DDBJ whole genome shotgun (WGS) entry which is preliminary data.</text>
</comment>
<dbReference type="EC" id="2.4.1.227" evidence="10"/>
<dbReference type="GO" id="GO:0009252">
    <property type="term" value="P:peptidoglycan biosynthetic process"/>
    <property type="evidence" value="ECO:0007669"/>
    <property type="project" value="UniProtKB-UniRule"/>
</dbReference>
<sequence>MRIVLTGGGTGGHVMPFESIIEALRTSHVTDKASLPDFLEPNELEIFFLGVTTPEGEVLFKQYDVPAYHIPSGKRRRYFSLKNIIDATYYLPLGIAMAFWRMWKIMPDAVLSKGGYASVPTCLAAVLYRIPILLHESDVVPGSSNMFLARFASAITLGFAVAREYFAAWPSKLFVTGTPIRMFVSANQKATAKQSFGFSPDTPVLLVMGGSQGAEQINEALLACIADIVEHTAVIHITGQLHYEAVTKVAAEFLANSSNKTRYKPYAYLTNQMTMALSAADAALTRAGASSLAEIARLRIPSLIIPLSSSANDHQRKNALAFEAAGGALVLDPTNVSPNLVKQSVVRLVTDTELRATLATNLEALDFPNAALDIAKLAMQLASGFRPAKK</sequence>
<evidence type="ECO:0000256" key="1">
    <source>
        <dbReference type="ARBA" id="ARBA00022475"/>
    </source>
</evidence>
<feature type="binding site" evidence="10">
    <location>
        <position position="181"/>
    </location>
    <ligand>
        <name>UDP-N-acetyl-alpha-D-glucosamine</name>
        <dbReference type="ChEBI" id="CHEBI:57705"/>
    </ligand>
</feature>
<evidence type="ECO:0000256" key="9">
    <source>
        <dbReference type="ARBA" id="ARBA00023316"/>
    </source>
</evidence>
<feature type="domain" description="Glycosyltransferase family 28 N-terminal" evidence="11">
    <location>
        <begin position="3"/>
        <end position="155"/>
    </location>
</feature>
<reference evidence="13 14" key="1">
    <citation type="journal article" date="2016" name="Nat. Commun.">
        <title>Thousands of microbial genomes shed light on interconnected biogeochemical processes in an aquifer system.</title>
        <authorList>
            <person name="Anantharaman K."/>
            <person name="Brown C.T."/>
            <person name="Hug L.A."/>
            <person name="Sharon I."/>
            <person name="Castelle C.J."/>
            <person name="Probst A.J."/>
            <person name="Thomas B.C."/>
            <person name="Singh A."/>
            <person name="Wilkins M.J."/>
            <person name="Karaoz U."/>
            <person name="Brodie E.L."/>
            <person name="Williams K.H."/>
            <person name="Hubbard S.S."/>
            <person name="Banfield J.F."/>
        </authorList>
    </citation>
    <scope>NUCLEOTIDE SEQUENCE [LARGE SCALE GENOMIC DNA]</scope>
</reference>
<dbReference type="HAMAP" id="MF_00033">
    <property type="entry name" value="MurG"/>
    <property type="match status" value="1"/>
</dbReference>
<name>A0A1G1X2C8_9BACT</name>
<evidence type="ECO:0000256" key="5">
    <source>
        <dbReference type="ARBA" id="ARBA00022960"/>
    </source>
</evidence>
<keyword evidence="4 10" id="KW-0808">Transferase</keyword>
<evidence type="ECO:0000256" key="2">
    <source>
        <dbReference type="ARBA" id="ARBA00022618"/>
    </source>
</evidence>
<evidence type="ECO:0000259" key="12">
    <source>
        <dbReference type="Pfam" id="PF04101"/>
    </source>
</evidence>
<dbReference type="UniPathway" id="UPA00219"/>
<keyword evidence="9 10" id="KW-0961">Cell wall biogenesis/degradation</keyword>
<dbReference type="InterPro" id="IPR004276">
    <property type="entry name" value="GlycoTrans_28_N"/>
</dbReference>
<dbReference type="InterPro" id="IPR006009">
    <property type="entry name" value="GlcNAc_MurG"/>
</dbReference>
<dbReference type="GO" id="GO:0051301">
    <property type="term" value="P:cell division"/>
    <property type="evidence" value="ECO:0007669"/>
    <property type="project" value="UniProtKB-KW"/>
</dbReference>
<dbReference type="Proteomes" id="UP000177528">
    <property type="component" value="Unassembled WGS sequence"/>
</dbReference>
<evidence type="ECO:0000256" key="10">
    <source>
        <dbReference type="HAMAP-Rule" id="MF_00033"/>
    </source>
</evidence>
<keyword evidence="2 10" id="KW-0132">Cell division</keyword>
<keyword evidence="7 10" id="KW-0472">Membrane</keyword>
<dbReference type="CDD" id="cd03785">
    <property type="entry name" value="GT28_MurG"/>
    <property type="match status" value="1"/>
</dbReference>
<dbReference type="InterPro" id="IPR007235">
    <property type="entry name" value="Glyco_trans_28_C"/>
</dbReference>
<dbReference type="GO" id="GO:0008360">
    <property type="term" value="P:regulation of cell shape"/>
    <property type="evidence" value="ECO:0007669"/>
    <property type="project" value="UniProtKB-KW"/>
</dbReference>
<comment type="catalytic activity">
    <reaction evidence="10">
        <text>di-trans,octa-cis-undecaprenyl diphospho-N-acetyl-alpha-D-muramoyl-L-alanyl-D-glutamyl-meso-2,6-diaminopimeloyl-D-alanyl-D-alanine + UDP-N-acetyl-alpha-D-glucosamine = di-trans,octa-cis-undecaprenyl diphospho-[N-acetyl-alpha-D-glucosaminyl-(1-&gt;4)]-N-acetyl-alpha-D-muramoyl-L-alanyl-D-glutamyl-meso-2,6-diaminopimeloyl-D-alanyl-D-alanine + UDP + H(+)</text>
        <dbReference type="Rhea" id="RHEA:31227"/>
        <dbReference type="ChEBI" id="CHEBI:15378"/>
        <dbReference type="ChEBI" id="CHEBI:57705"/>
        <dbReference type="ChEBI" id="CHEBI:58223"/>
        <dbReference type="ChEBI" id="CHEBI:61387"/>
        <dbReference type="ChEBI" id="CHEBI:61388"/>
        <dbReference type="EC" id="2.4.1.227"/>
    </reaction>
</comment>